<reference evidence="1" key="1">
    <citation type="submission" date="2023-06" db="EMBL/GenBank/DDBJ databases">
        <authorList>
            <consortium name="Lawrence Berkeley National Laboratory"/>
            <person name="Ahrendt S."/>
            <person name="Sahu N."/>
            <person name="Indic B."/>
            <person name="Wong-Bajracharya J."/>
            <person name="Merenyi Z."/>
            <person name="Ke H.-M."/>
            <person name="Monk M."/>
            <person name="Kocsube S."/>
            <person name="Drula E."/>
            <person name="Lipzen A."/>
            <person name="Balint B."/>
            <person name="Henrissat B."/>
            <person name="Andreopoulos B."/>
            <person name="Martin F.M."/>
            <person name="Harder C.B."/>
            <person name="Rigling D."/>
            <person name="Ford K.L."/>
            <person name="Foster G.D."/>
            <person name="Pangilinan J."/>
            <person name="Papanicolaou A."/>
            <person name="Barry K."/>
            <person name="LaButti K."/>
            <person name="Viragh M."/>
            <person name="Koriabine M."/>
            <person name="Yan M."/>
            <person name="Riley R."/>
            <person name="Champramary S."/>
            <person name="Plett K.L."/>
            <person name="Tsai I.J."/>
            <person name="Slot J."/>
            <person name="Sipos G."/>
            <person name="Plett J."/>
            <person name="Nagy L.G."/>
            <person name="Grigoriev I.V."/>
        </authorList>
    </citation>
    <scope>NUCLEOTIDE SEQUENCE</scope>
    <source>
        <strain evidence="1">ICMP 16352</strain>
    </source>
</reference>
<evidence type="ECO:0000313" key="1">
    <source>
        <dbReference type="EMBL" id="KAK0473344.1"/>
    </source>
</evidence>
<dbReference type="EMBL" id="JAUEPR010000033">
    <property type="protein sequence ID" value="KAK0473344.1"/>
    <property type="molecule type" value="Genomic_DNA"/>
</dbReference>
<protein>
    <submittedName>
        <fullName evidence="1">Uncharacterized protein</fullName>
    </submittedName>
</protein>
<proteinExistence type="predicted"/>
<dbReference type="AlphaFoldDB" id="A0AA39NXE7"/>
<accession>A0AA39NXE7</accession>
<keyword evidence="2" id="KW-1185">Reference proteome</keyword>
<comment type="caution">
    <text evidence="1">The sequence shown here is derived from an EMBL/GenBank/DDBJ whole genome shotgun (WGS) entry which is preliminary data.</text>
</comment>
<evidence type="ECO:0000313" key="2">
    <source>
        <dbReference type="Proteomes" id="UP001175227"/>
    </source>
</evidence>
<name>A0AA39NXE7_9AGAR</name>
<organism evidence="1 2">
    <name type="scientific">Armillaria novae-zelandiae</name>
    <dbReference type="NCBI Taxonomy" id="153914"/>
    <lineage>
        <taxon>Eukaryota</taxon>
        <taxon>Fungi</taxon>
        <taxon>Dikarya</taxon>
        <taxon>Basidiomycota</taxon>
        <taxon>Agaricomycotina</taxon>
        <taxon>Agaricomycetes</taxon>
        <taxon>Agaricomycetidae</taxon>
        <taxon>Agaricales</taxon>
        <taxon>Marasmiineae</taxon>
        <taxon>Physalacriaceae</taxon>
        <taxon>Armillaria</taxon>
    </lineage>
</organism>
<gene>
    <name evidence="1" type="ORF">IW261DRAFT_1503886</name>
</gene>
<dbReference type="Proteomes" id="UP001175227">
    <property type="component" value="Unassembled WGS sequence"/>
</dbReference>
<sequence length="84" mass="9139">MKAVSLVLTAGLDAFSMPILELLSLKYVNDPILQPAFVNSFFPLEDQMKPGQHSGTSFFRSEIVSTPAVLISAAPLTNVFIAKR</sequence>